<keyword evidence="3" id="KW-0862">Zinc</keyword>
<accession>A0A444X039</accession>
<dbReference type="Proteomes" id="UP000289738">
    <property type="component" value="Chromosome B10"/>
</dbReference>
<evidence type="ECO:0000256" key="6">
    <source>
        <dbReference type="SAM" id="Phobius"/>
    </source>
</evidence>
<protein>
    <recommendedName>
        <fullName evidence="7">GRF-type domain-containing protein</fullName>
    </recommendedName>
</protein>
<keyword evidence="1" id="KW-0479">Metal-binding</keyword>
<dbReference type="AlphaFoldDB" id="A0A444X039"/>
<evidence type="ECO:0000256" key="1">
    <source>
        <dbReference type="ARBA" id="ARBA00022723"/>
    </source>
</evidence>
<feature type="domain" description="GRF-type" evidence="7">
    <location>
        <begin position="32"/>
        <end position="76"/>
    </location>
</feature>
<dbReference type="InterPro" id="IPR010666">
    <property type="entry name" value="Znf_GRF"/>
</dbReference>
<evidence type="ECO:0000256" key="4">
    <source>
        <dbReference type="PROSITE-ProRule" id="PRU01343"/>
    </source>
</evidence>
<keyword evidence="6" id="KW-0472">Membrane</keyword>
<evidence type="ECO:0000256" key="2">
    <source>
        <dbReference type="ARBA" id="ARBA00022771"/>
    </source>
</evidence>
<evidence type="ECO:0000259" key="7">
    <source>
        <dbReference type="PROSITE" id="PS51999"/>
    </source>
</evidence>
<keyword evidence="6" id="KW-1133">Transmembrane helix</keyword>
<reference evidence="8 9" key="1">
    <citation type="submission" date="2019-01" db="EMBL/GenBank/DDBJ databases">
        <title>Sequencing of cultivated peanut Arachis hypogaea provides insights into genome evolution and oil improvement.</title>
        <authorList>
            <person name="Chen X."/>
        </authorList>
    </citation>
    <scope>NUCLEOTIDE SEQUENCE [LARGE SCALE GENOMIC DNA]</scope>
    <source>
        <strain evidence="9">cv. Fuhuasheng</strain>
        <tissue evidence="8">Leaves</tissue>
    </source>
</reference>
<keyword evidence="6" id="KW-0812">Transmembrane</keyword>
<evidence type="ECO:0000256" key="3">
    <source>
        <dbReference type="ARBA" id="ARBA00022833"/>
    </source>
</evidence>
<dbReference type="EMBL" id="SDMP01000020">
    <property type="protein sequence ID" value="RYQ83068.1"/>
    <property type="molecule type" value="Genomic_DNA"/>
</dbReference>
<name>A0A444X039_ARAHY</name>
<dbReference type="PROSITE" id="PS51999">
    <property type="entry name" value="ZF_GRF"/>
    <property type="match status" value="1"/>
</dbReference>
<keyword evidence="9" id="KW-1185">Reference proteome</keyword>
<keyword evidence="2 4" id="KW-0863">Zinc-finger</keyword>
<evidence type="ECO:0000313" key="9">
    <source>
        <dbReference type="Proteomes" id="UP000289738"/>
    </source>
</evidence>
<gene>
    <name evidence="8" type="ORF">Ahy_B10g101681</name>
</gene>
<comment type="caution">
    <text evidence="8">The sequence shown here is derived from an EMBL/GenBank/DDBJ whole genome shotgun (WGS) entry which is preliminary data.</text>
</comment>
<evidence type="ECO:0000313" key="8">
    <source>
        <dbReference type="EMBL" id="RYQ83068.1"/>
    </source>
</evidence>
<feature type="transmembrane region" description="Helical" evidence="6">
    <location>
        <begin position="115"/>
        <end position="136"/>
    </location>
</feature>
<sequence>MIGCARQGQGSSTRSMTRTQSRTRPSRVLERCGCGCRPVLRWSGTNTNPDKPFFGCPNYNTRGKTWCGFFLWVDDVEEEEHEERVDTIAIDNEQVRVNLAWRIGKLEAEVRTQKCMIQFLDIVVFFTVVVVLVMTLKF</sequence>
<evidence type="ECO:0000256" key="5">
    <source>
        <dbReference type="SAM" id="MobiDB-lite"/>
    </source>
</evidence>
<dbReference type="GO" id="GO:0008270">
    <property type="term" value="F:zinc ion binding"/>
    <property type="evidence" value="ECO:0007669"/>
    <property type="project" value="UniProtKB-KW"/>
</dbReference>
<feature type="compositionally biased region" description="Low complexity" evidence="5">
    <location>
        <begin position="11"/>
        <end position="23"/>
    </location>
</feature>
<feature type="region of interest" description="Disordered" evidence="5">
    <location>
        <begin position="1"/>
        <end position="24"/>
    </location>
</feature>
<dbReference type="PANTHER" id="PTHR33248">
    <property type="entry name" value="ZINC ION-BINDING PROTEIN"/>
    <property type="match status" value="1"/>
</dbReference>
<proteinExistence type="predicted"/>
<organism evidence="8 9">
    <name type="scientific">Arachis hypogaea</name>
    <name type="common">Peanut</name>
    <dbReference type="NCBI Taxonomy" id="3818"/>
    <lineage>
        <taxon>Eukaryota</taxon>
        <taxon>Viridiplantae</taxon>
        <taxon>Streptophyta</taxon>
        <taxon>Embryophyta</taxon>
        <taxon>Tracheophyta</taxon>
        <taxon>Spermatophyta</taxon>
        <taxon>Magnoliopsida</taxon>
        <taxon>eudicotyledons</taxon>
        <taxon>Gunneridae</taxon>
        <taxon>Pentapetalae</taxon>
        <taxon>rosids</taxon>
        <taxon>fabids</taxon>
        <taxon>Fabales</taxon>
        <taxon>Fabaceae</taxon>
        <taxon>Papilionoideae</taxon>
        <taxon>50 kb inversion clade</taxon>
        <taxon>dalbergioids sensu lato</taxon>
        <taxon>Dalbergieae</taxon>
        <taxon>Pterocarpus clade</taxon>
        <taxon>Arachis</taxon>
    </lineage>
</organism>